<keyword evidence="3" id="KW-1185">Reference proteome</keyword>
<sequence>MSVTQNPVFTDWTPRHAELFKHQPLRLAHRLHESPLFSRAALASLIENYPRQSYNLVHMGPAGQRRLWREGEIGDLSGAEVIDAVEKGRIWINLRDVRRIDRRYDDLLRDVFGELKERMPSFDTENHGMGILISSPKAQVYYHCDLPGQALWQIVGRKRLYLYPNTPPFLHPQDLEDIALFGQEIDMPYQPWFEEHATAYDLEPGQMMHWPLNAPHRVENFDCLNVSMTMEYWTKEIRRKHIVNVGNAILRTRLGVTPKSRAIEGPGFLAKAVVQKALKGRKWTMRGAEKKGRPPVDFRLDRAHLGQIVDLPNAAPSTASV</sequence>
<dbReference type="Proteomes" id="UP000199229">
    <property type="component" value="Unassembled WGS sequence"/>
</dbReference>
<dbReference type="Gene3D" id="2.60.120.650">
    <property type="entry name" value="Cupin"/>
    <property type="match status" value="1"/>
</dbReference>
<proteinExistence type="predicted"/>
<accession>A0A1I2T6T2</accession>
<dbReference type="EMBL" id="FOPM01000006">
    <property type="protein sequence ID" value="SFG60598.1"/>
    <property type="molecule type" value="Genomic_DNA"/>
</dbReference>
<evidence type="ECO:0000313" key="2">
    <source>
        <dbReference type="EMBL" id="SFG60598.1"/>
    </source>
</evidence>
<organism evidence="2 3">
    <name type="scientific">Methylobacterium gossipiicola</name>
    <dbReference type="NCBI Taxonomy" id="582675"/>
    <lineage>
        <taxon>Bacteria</taxon>
        <taxon>Pseudomonadati</taxon>
        <taxon>Pseudomonadota</taxon>
        <taxon>Alphaproteobacteria</taxon>
        <taxon>Hyphomicrobiales</taxon>
        <taxon>Methylobacteriaceae</taxon>
        <taxon>Methylobacterium</taxon>
    </lineage>
</organism>
<feature type="domain" description="JmjC" evidence="1">
    <location>
        <begin position="89"/>
        <end position="249"/>
    </location>
</feature>
<gene>
    <name evidence="2" type="ORF">SAMN05192565_106156</name>
</gene>
<dbReference type="OrthoDB" id="7977346at2"/>
<dbReference type="Pfam" id="PF13621">
    <property type="entry name" value="Cupin_8"/>
    <property type="match status" value="1"/>
</dbReference>
<dbReference type="STRING" id="582675.SAMN05192565_106156"/>
<dbReference type="RefSeq" id="WP_091970392.1">
    <property type="nucleotide sequence ID" value="NZ_FOPM01000006.1"/>
</dbReference>
<evidence type="ECO:0000259" key="1">
    <source>
        <dbReference type="PROSITE" id="PS51184"/>
    </source>
</evidence>
<dbReference type="SUPFAM" id="SSF51197">
    <property type="entry name" value="Clavaminate synthase-like"/>
    <property type="match status" value="1"/>
</dbReference>
<protein>
    <submittedName>
        <fullName evidence="2">Cupin-like domain-containing protein</fullName>
    </submittedName>
</protein>
<name>A0A1I2T6T2_9HYPH</name>
<dbReference type="PROSITE" id="PS51184">
    <property type="entry name" value="JMJC"/>
    <property type="match status" value="1"/>
</dbReference>
<dbReference type="InterPro" id="IPR003347">
    <property type="entry name" value="JmjC_dom"/>
</dbReference>
<dbReference type="AlphaFoldDB" id="A0A1I2T6T2"/>
<evidence type="ECO:0000313" key="3">
    <source>
        <dbReference type="Proteomes" id="UP000199229"/>
    </source>
</evidence>
<reference evidence="3" key="1">
    <citation type="submission" date="2016-10" db="EMBL/GenBank/DDBJ databases">
        <authorList>
            <person name="Varghese N."/>
            <person name="Submissions S."/>
        </authorList>
    </citation>
    <scope>NUCLEOTIDE SEQUENCE [LARGE SCALE GENOMIC DNA]</scope>
    <source>
        <strain evidence="3">Gh-105</strain>
    </source>
</reference>
<dbReference type="InterPro" id="IPR041667">
    <property type="entry name" value="Cupin_8"/>
</dbReference>